<sequence length="89" mass="10333">MALEADVKKSIIEEYATHPGDTGSPEVQVALLSRRISDLTEHLKEHRHDHHSRRGLFLLVGQRRRLLGYLQRVDIARYRALIARIGLRR</sequence>
<dbReference type="GO" id="GO:0019843">
    <property type="term" value="F:rRNA binding"/>
    <property type="evidence" value="ECO:0007669"/>
    <property type="project" value="UniProtKB-UniRule"/>
</dbReference>
<dbReference type="FunFam" id="1.10.287.10:FF:000002">
    <property type="entry name" value="30S ribosomal protein S15"/>
    <property type="match status" value="1"/>
</dbReference>
<dbReference type="PANTHER" id="PTHR23321:SF26">
    <property type="entry name" value="SMALL RIBOSOMAL SUBUNIT PROTEIN US15M"/>
    <property type="match status" value="1"/>
</dbReference>
<dbReference type="InterPro" id="IPR009068">
    <property type="entry name" value="uS15_NS1_RNA-bd_sf"/>
</dbReference>
<dbReference type="HAMAP" id="MF_01343_B">
    <property type="entry name" value="Ribosomal_uS15_B"/>
    <property type="match status" value="1"/>
</dbReference>
<dbReference type="SUPFAM" id="SSF47060">
    <property type="entry name" value="S15/NS1 RNA-binding domain"/>
    <property type="match status" value="1"/>
</dbReference>
<comment type="similarity">
    <text evidence="4 5">Belongs to the universal ribosomal protein uS15 family.</text>
</comment>
<dbReference type="GO" id="GO:0006412">
    <property type="term" value="P:translation"/>
    <property type="evidence" value="ECO:0007669"/>
    <property type="project" value="UniProtKB-UniRule"/>
</dbReference>
<comment type="caution">
    <text evidence="7">The sequence shown here is derived from an EMBL/GenBank/DDBJ whole genome shotgun (WGS) entry which is preliminary data.</text>
</comment>
<dbReference type="GO" id="GO:0022627">
    <property type="term" value="C:cytosolic small ribosomal subunit"/>
    <property type="evidence" value="ECO:0007669"/>
    <property type="project" value="TreeGrafter"/>
</dbReference>
<evidence type="ECO:0000313" key="8">
    <source>
        <dbReference type="Proteomes" id="UP000633205"/>
    </source>
</evidence>
<accession>A0A916YGQ6</accession>
<evidence type="ECO:0000256" key="2">
    <source>
        <dbReference type="ARBA" id="ARBA00023274"/>
    </source>
</evidence>
<keyword evidence="4 6" id="KW-0694">RNA-binding</keyword>
<dbReference type="Gene3D" id="1.10.287.10">
    <property type="entry name" value="S15/NS1, RNA-binding"/>
    <property type="match status" value="1"/>
</dbReference>
<evidence type="ECO:0000256" key="5">
    <source>
        <dbReference type="RuleBase" id="RU003919"/>
    </source>
</evidence>
<protein>
    <recommendedName>
        <fullName evidence="4">Small ribosomal subunit protein uS15</fullName>
    </recommendedName>
</protein>
<name>A0A916YGQ6_9MICO</name>
<keyword evidence="8" id="KW-1185">Reference proteome</keyword>
<comment type="subunit">
    <text evidence="3 4">Part of the 30S ribosomal subunit. Forms a bridge to the 50S subunit in the 70S ribosome, contacting the 23S rRNA.</text>
</comment>
<dbReference type="PANTHER" id="PTHR23321">
    <property type="entry name" value="RIBOSOMAL PROTEIN S15, BACTERIAL AND ORGANELLAR"/>
    <property type="match status" value="1"/>
</dbReference>
<reference evidence="7" key="2">
    <citation type="submission" date="2020-09" db="EMBL/GenBank/DDBJ databases">
        <authorList>
            <person name="Sun Q."/>
            <person name="Zhou Y."/>
        </authorList>
    </citation>
    <scope>NUCLEOTIDE SEQUENCE</scope>
    <source>
        <strain evidence="7">CGMCC 1.15152</strain>
    </source>
</reference>
<evidence type="ECO:0000256" key="6">
    <source>
        <dbReference type="RuleBase" id="RU004524"/>
    </source>
</evidence>
<keyword evidence="2 4" id="KW-0687">Ribonucleoprotein</keyword>
<dbReference type="GO" id="GO:0003735">
    <property type="term" value="F:structural constituent of ribosome"/>
    <property type="evidence" value="ECO:0007669"/>
    <property type="project" value="InterPro"/>
</dbReference>
<comment type="function">
    <text evidence="4">Forms an intersubunit bridge (bridge B4) with the 23S rRNA of the 50S subunit in the ribosome.</text>
</comment>
<keyword evidence="4 6" id="KW-0699">rRNA-binding</keyword>
<dbReference type="SMART" id="SM01387">
    <property type="entry name" value="Ribosomal_S15"/>
    <property type="match status" value="1"/>
</dbReference>
<reference evidence="7" key="1">
    <citation type="journal article" date="2014" name="Int. J. Syst. Evol. Microbiol.">
        <title>Complete genome sequence of Corynebacterium casei LMG S-19264T (=DSM 44701T), isolated from a smear-ripened cheese.</title>
        <authorList>
            <consortium name="US DOE Joint Genome Institute (JGI-PGF)"/>
            <person name="Walter F."/>
            <person name="Albersmeier A."/>
            <person name="Kalinowski J."/>
            <person name="Ruckert C."/>
        </authorList>
    </citation>
    <scope>NUCLEOTIDE SEQUENCE</scope>
    <source>
        <strain evidence="7">CGMCC 1.15152</strain>
    </source>
</reference>
<organism evidence="7 8">
    <name type="scientific">Microbacterium faecale</name>
    <dbReference type="NCBI Taxonomy" id="1804630"/>
    <lineage>
        <taxon>Bacteria</taxon>
        <taxon>Bacillati</taxon>
        <taxon>Actinomycetota</taxon>
        <taxon>Actinomycetes</taxon>
        <taxon>Micrococcales</taxon>
        <taxon>Microbacteriaceae</taxon>
        <taxon>Microbacterium</taxon>
    </lineage>
</organism>
<evidence type="ECO:0000313" key="7">
    <source>
        <dbReference type="EMBL" id="GGD43956.1"/>
    </source>
</evidence>
<dbReference type="Gene3D" id="6.10.250.3130">
    <property type="match status" value="1"/>
</dbReference>
<dbReference type="PROSITE" id="PS00362">
    <property type="entry name" value="RIBOSOMAL_S15"/>
    <property type="match status" value="1"/>
</dbReference>
<evidence type="ECO:0000256" key="4">
    <source>
        <dbReference type="HAMAP-Rule" id="MF_01343"/>
    </source>
</evidence>
<dbReference type="NCBIfam" id="TIGR00952">
    <property type="entry name" value="S15_bact"/>
    <property type="match status" value="1"/>
</dbReference>
<proteinExistence type="inferred from homology"/>
<gene>
    <name evidence="4 7" type="primary">rpsO</name>
    <name evidence="7" type="ORF">GCM10010915_26360</name>
</gene>
<evidence type="ECO:0000256" key="1">
    <source>
        <dbReference type="ARBA" id="ARBA00022980"/>
    </source>
</evidence>
<evidence type="ECO:0000256" key="3">
    <source>
        <dbReference type="ARBA" id="ARBA00064542"/>
    </source>
</evidence>
<comment type="function">
    <text evidence="4 6">One of the primary rRNA binding proteins, it binds directly to 16S rRNA where it helps nucleate assembly of the platform of the 30S subunit by binding and bridging several RNA helices of the 16S rRNA.</text>
</comment>
<keyword evidence="1 4" id="KW-0689">Ribosomal protein</keyword>
<dbReference type="AlphaFoldDB" id="A0A916YGQ6"/>
<dbReference type="Pfam" id="PF00312">
    <property type="entry name" value="Ribosomal_S15"/>
    <property type="match status" value="1"/>
</dbReference>
<dbReference type="InterPro" id="IPR005290">
    <property type="entry name" value="Ribosomal_uS15_bac-type"/>
</dbReference>
<dbReference type="CDD" id="cd00353">
    <property type="entry name" value="Ribosomal_S15p_S13e"/>
    <property type="match status" value="1"/>
</dbReference>
<dbReference type="InterPro" id="IPR000589">
    <property type="entry name" value="Ribosomal_uS15"/>
</dbReference>
<dbReference type="Proteomes" id="UP000633205">
    <property type="component" value="Unassembled WGS sequence"/>
</dbReference>
<dbReference type="EMBL" id="BMHO01000002">
    <property type="protein sequence ID" value="GGD43956.1"/>
    <property type="molecule type" value="Genomic_DNA"/>
</dbReference>
<dbReference type="RefSeq" id="WP_188712872.1">
    <property type="nucleotide sequence ID" value="NZ_BMHO01000002.1"/>
</dbReference>